<evidence type="ECO:0000256" key="1">
    <source>
        <dbReference type="SAM" id="Phobius"/>
    </source>
</evidence>
<gene>
    <name evidence="2" type="ORF">S06H3_63289</name>
</gene>
<organism evidence="2">
    <name type="scientific">marine sediment metagenome</name>
    <dbReference type="NCBI Taxonomy" id="412755"/>
    <lineage>
        <taxon>unclassified sequences</taxon>
        <taxon>metagenomes</taxon>
        <taxon>ecological metagenomes</taxon>
    </lineage>
</organism>
<reference evidence="2" key="1">
    <citation type="journal article" date="2014" name="Front. Microbiol.">
        <title>High frequency of phylogenetically diverse reductive dehalogenase-homologous genes in deep subseafloor sedimentary metagenomes.</title>
        <authorList>
            <person name="Kawai M."/>
            <person name="Futagami T."/>
            <person name="Toyoda A."/>
            <person name="Takaki Y."/>
            <person name="Nishi S."/>
            <person name="Hori S."/>
            <person name="Arai W."/>
            <person name="Tsubouchi T."/>
            <person name="Morono Y."/>
            <person name="Uchiyama I."/>
            <person name="Ito T."/>
            <person name="Fujiyama A."/>
            <person name="Inagaki F."/>
            <person name="Takami H."/>
        </authorList>
    </citation>
    <scope>NUCLEOTIDE SEQUENCE</scope>
    <source>
        <strain evidence="2">Expedition CK06-06</strain>
    </source>
</reference>
<keyword evidence="1" id="KW-1133">Transmembrane helix</keyword>
<dbReference type="EMBL" id="BARV01041944">
    <property type="protein sequence ID" value="GAI55522.1"/>
    <property type="molecule type" value="Genomic_DNA"/>
</dbReference>
<keyword evidence="1" id="KW-0472">Membrane</keyword>
<name>X1PGV0_9ZZZZ</name>
<protein>
    <submittedName>
        <fullName evidence="2">Uncharacterized protein</fullName>
    </submittedName>
</protein>
<dbReference type="AlphaFoldDB" id="X1PGV0"/>
<sequence length="78" mass="9358">MKRLFDRYFRKNIIIILILSIILYSIYYSNIVTIYVVDPYNYIQQAKKFSLFPLSTNILQRGIPFIIYLKTFLDILGN</sequence>
<accession>X1PGV0</accession>
<feature type="non-terminal residue" evidence="2">
    <location>
        <position position="78"/>
    </location>
</feature>
<comment type="caution">
    <text evidence="2">The sequence shown here is derived from an EMBL/GenBank/DDBJ whole genome shotgun (WGS) entry which is preliminary data.</text>
</comment>
<proteinExistence type="predicted"/>
<keyword evidence="1" id="KW-0812">Transmembrane</keyword>
<evidence type="ECO:0000313" key="2">
    <source>
        <dbReference type="EMBL" id="GAI55522.1"/>
    </source>
</evidence>
<feature type="transmembrane region" description="Helical" evidence="1">
    <location>
        <begin position="12"/>
        <end position="37"/>
    </location>
</feature>